<feature type="transmembrane region" description="Helical" evidence="5">
    <location>
        <begin position="21"/>
        <end position="41"/>
    </location>
</feature>
<evidence type="ECO:0000256" key="4">
    <source>
        <dbReference type="ARBA" id="ARBA00023136"/>
    </source>
</evidence>
<dbReference type="GO" id="GO:0016020">
    <property type="term" value="C:membrane"/>
    <property type="evidence" value="ECO:0007669"/>
    <property type="project" value="UniProtKB-SubCell"/>
</dbReference>
<evidence type="ECO:0000313" key="7">
    <source>
        <dbReference type="EMBL" id="SDO73612.1"/>
    </source>
</evidence>
<keyword evidence="4 5" id="KW-0472">Membrane</keyword>
<feature type="transmembrane region" description="Helical" evidence="5">
    <location>
        <begin position="123"/>
        <end position="147"/>
    </location>
</feature>
<protein>
    <submittedName>
        <fullName evidence="7">ABC-2 type transport system permease protein</fullName>
    </submittedName>
</protein>
<name>A0A1H0LZF5_STREI</name>
<feature type="domain" description="ABC-2 type transporter transmembrane" evidence="6">
    <location>
        <begin position="44"/>
        <end position="219"/>
    </location>
</feature>
<organism evidence="7 8">
    <name type="scientific">Streptococcus equinus</name>
    <name type="common">Streptococcus bovis</name>
    <dbReference type="NCBI Taxonomy" id="1335"/>
    <lineage>
        <taxon>Bacteria</taxon>
        <taxon>Bacillati</taxon>
        <taxon>Bacillota</taxon>
        <taxon>Bacilli</taxon>
        <taxon>Lactobacillales</taxon>
        <taxon>Streptococcaceae</taxon>
        <taxon>Streptococcus</taxon>
    </lineage>
</organism>
<dbReference type="Proteomes" id="UP000183816">
    <property type="component" value="Unassembled WGS sequence"/>
</dbReference>
<evidence type="ECO:0000259" key="6">
    <source>
        <dbReference type="Pfam" id="PF12698"/>
    </source>
</evidence>
<comment type="subcellular location">
    <subcellularLocation>
        <location evidence="1">Membrane</location>
        <topology evidence="1">Multi-pass membrane protein</topology>
    </subcellularLocation>
</comment>
<evidence type="ECO:0000256" key="3">
    <source>
        <dbReference type="ARBA" id="ARBA00022989"/>
    </source>
</evidence>
<dbReference type="InterPro" id="IPR013525">
    <property type="entry name" value="ABC2_TM"/>
</dbReference>
<evidence type="ECO:0000313" key="8">
    <source>
        <dbReference type="Proteomes" id="UP000183816"/>
    </source>
</evidence>
<dbReference type="EMBL" id="FNJK01000002">
    <property type="protein sequence ID" value="SDO73612.1"/>
    <property type="molecule type" value="Genomic_DNA"/>
</dbReference>
<reference evidence="7 8" key="1">
    <citation type="submission" date="2016-10" db="EMBL/GenBank/DDBJ databases">
        <authorList>
            <person name="de Groot N.N."/>
        </authorList>
    </citation>
    <scope>NUCLEOTIDE SEQUENCE [LARGE SCALE GENOMIC DNA]</scope>
    <source>
        <strain evidence="7 8">Sb04</strain>
    </source>
</reference>
<dbReference type="GO" id="GO:0140359">
    <property type="term" value="F:ABC-type transporter activity"/>
    <property type="evidence" value="ECO:0007669"/>
    <property type="project" value="InterPro"/>
</dbReference>
<dbReference type="Pfam" id="PF12698">
    <property type="entry name" value="ABC2_membrane_3"/>
    <property type="match status" value="1"/>
</dbReference>
<evidence type="ECO:0000256" key="1">
    <source>
        <dbReference type="ARBA" id="ARBA00004141"/>
    </source>
</evidence>
<evidence type="ECO:0000256" key="5">
    <source>
        <dbReference type="SAM" id="Phobius"/>
    </source>
</evidence>
<proteinExistence type="predicted"/>
<sequence length="231" mass="26658">MGNNRFMSLLWLRWQFIWSNKLFLISIISPVFYMWLFGAFFDSDINKFLVGMGLNMVYSFTAGSFVSTMISEEKEKKNLKSLILSGVKQGEYITTVIIFPIIFSLLASILIPILMQIKDMEWWSYLVVVSLTSLVFILLNLLIAFLAKNQTQTTVCSLTLVLIASFLPIFSEFAKSVRTVMEYSFIGANAKYFKELSDYQLTDKTIFVLFGWIVLTSIALYFAYQKNRKID</sequence>
<feature type="transmembrane region" description="Helical" evidence="5">
    <location>
        <begin position="206"/>
        <end position="224"/>
    </location>
</feature>
<feature type="transmembrane region" description="Helical" evidence="5">
    <location>
        <begin position="47"/>
        <end position="71"/>
    </location>
</feature>
<accession>A0A1H0LZF5</accession>
<dbReference type="OrthoDB" id="2136245at2"/>
<feature type="transmembrane region" description="Helical" evidence="5">
    <location>
        <begin position="154"/>
        <end position="171"/>
    </location>
</feature>
<gene>
    <name evidence="7" type="ORF">SAMN05216347_102145</name>
</gene>
<feature type="transmembrane region" description="Helical" evidence="5">
    <location>
        <begin position="92"/>
        <end position="117"/>
    </location>
</feature>
<evidence type="ECO:0000256" key="2">
    <source>
        <dbReference type="ARBA" id="ARBA00022692"/>
    </source>
</evidence>
<dbReference type="AlphaFoldDB" id="A0A1H0LZF5"/>
<keyword evidence="2 5" id="KW-0812">Transmembrane</keyword>
<keyword evidence="3 5" id="KW-1133">Transmembrane helix</keyword>